<name>A0A4R6UAL0_9ACTN</name>
<dbReference type="PROSITE" id="PS00108">
    <property type="entry name" value="PROTEIN_KINASE_ST"/>
    <property type="match status" value="1"/>
</dbReference>
<dbReference type="GO" id="GO:0004674">
    <property type="term" value="F:protein serine/threonine kinase activity"/>
    <property type="evidence" value="ECO:0007669"/>
    <property type="project" value="UniProtKB-KW"/>
</dbReference>
<evidence type="ECO:0000256" key="8">
    <source>
        <dbReference type="SAM" id="MobiDB-lite"/>
    </source>
</evidence>
<evidence type="ECO:0000256" key="1">
    <source>
        <dbReference type="ARBA" id="ARBA00012513"/>
    </source>
</evidence>
<feature type="region of interest" description="Disordered" evidence="8">
    <location>
        <begin position="276"/>
        <end position="295"/>
    </location>
</feature>
<evidence type="ECO:0000256" key="3">
    <source>
        <dbReference type="ARBA" id="ARBA00022679"/>
    </source>
</evidence>
<dbReference type="PANTHER" id="PTHR43289">
    <property type="entry name" value="MITOGEN-ACTIVATED PROTEIN KINASE KINASE KINASE 20-RELATED"/>
    <property type="match status" value="1"/>
</dbReference>
<dbReference type="InterPro" id="IPR011009">
    <property type="entry name" value="Kinase-like_dom_sf"/>
</dbReference>
<evidence type="ECO:0000313" key="10">
    <source>
        <dbReference type="EMBL" id="TDQ43648.1"/>
    </source>
</evidence>
<feature type="binding site" evidence="7">
    <location>
        <position position="46"/>
    </location>
    <ligand>
        <name>ATP</name>
        <dbReference type="ChEBI" id="CHEBI:30616"/>
    </ligand>
</feature>
<dbReference type="SMART" id="SM00220">
    <property type="entry name" value="S_TKc"/>
    <property type="match status" value="1"/>
</dbReference>
<gene>
    <name evidence="10" type="ORF">EV190_1409</name>
</gene>
<evidence type="ECO:0000256" key="7">
    <source>
        <dbReference type="PROSITE-ProRule" id="PRU10141"/>
    </source>
</evidence>
<dbReference type="Gene3D" id="3.30.200.20">
    <property type="entry name" value="Phosphorylase Kinase, domain 1"/>
    <property type="match status" value="1"/>
</dbReference>
<dbReference type="GO" id="GO:0005524">
    <property type="term" value="F:ATP binding"/>
    <property type="evidence" value="ECO:0007669"/>
    <property type="project" value="UniProtKB-UniRule"/>
</dbReference>
<accession>A0A4R6UAL0</accession>
<dbReference type="Gene3D" id="1.10.510.10">
    <property type="entry name" value="Transferase(Phosphotransferase) domain 1"/>
    <property type="match status" value="1"/>
</dbReference>
<evidence type="ECO:0000256" key="5">
    <source>
        <dbReference type="ARBA" id="ARBA00022777"/>
    </source>
</evidence>
<dbReference type="PROSITE" id="PS00107">
    <property type="entry name" value="PROTEIN_KINASE_ATP"/>
    <property type="match status" value="1"/>
</dbReference>
<keyword evidence="3" id="KW-0808">Transferase</keyword>
<dbReference type="EMBL" id="SNYN01000040">
    <property type="protein sequence ID" value="TDQ43648.1"/>
    <property type="molecule type" value="Genomic_DNA"/>
</dbReference>
<keyword evidence="2 10" id="KW-0723">Serine/threonine-protein kinase</keyword>
<keyword evidence="5 10" id="KW-0418">Kinase</keyword>
<dbReference type="CDD" id="cd06503">
    <property type="entry name" value="ATP-synt_Fo_b"/>
    <property type="match status" value="1"/>
</dbReference>
<organism evidence="10 11">
    <name type="scientific">Actinorugispora endophytica</name>
    <dbReference type="NCBI Taxonomy" id="1605990"/>
    <lineage>
        <taxon>Bacteria</taxon>
        <taxon>Bacillati</taxon>
        <taxon>Actinomycetota</taxon>
        <taxon>Actinomycetes</taxon>
        <taxon>Streptosporangiales</taxon>
        <taxon>Nocardiopsidaceae</taxon>
        <taxon>Actinorugispora</taxon>
    </lineage>
</organism>
<evidence type="ECO:0000259" key="9">
    <source>
        <dbReference type="PROSITE" id="PS50011"/>
    </source>
</evidence>
<evidence type="ECO:0000256" key="6">
    <source>
        <dbReference type="ARBA" id="ARBA00022840"/>
    </source>
</evidence>
<evidence type="ECO:0000256" key="4">
    <source>
        <dbReference type="ARBA" id="ARBA00022741"/>
    </source>
</evidence>
<keyword evidence="6 7" id="KW-0067">ATP-binding</keyword>
<dbReference type="AlphaFoldDB" id="A0A4R6UAL0"/>
<feature type="domain" description="Protein kinase" evidence="9">
    <location>
        <begin position="17"/>
        <end position="271"/>
    </location>
</feature>
<keyword evidence="11" id="KW-1185">Reference proteome</keyword>
<reference evidence="10 11" key="1">
    <citation type="submission" date="2019-03" db="EMBL/GenBank/DDBJ databases">
        <title>Genomic Encyclopedia of Type Strains, Phase IV (KMG-IV): sequencing the most valuable type-strain genomes for metagenomic binning, comparative biology and taxonomic classification.</title>
        <authorList>
            <person name="Goeker M."/>
        </authorList>
    </citation>
    <scope>NUCLEOTIDE SEQUENCE [LARGE SCALE GENOMIC DNA]</scope>
    <source>
        <strain evidence="10 11">DSM 46770</strain>
    </source>
</reference>
<dbReference type="Proteomes" id="UP000295281">
    <property type="component" value="Unassembled WGS sequence"/>
</dbReference>
<dbReference type="InterPro" id="IPR000719">
    <property type="entry name" value="Prot_kinase_dom"/>
</dbReference>
<proteinExistence type="predicted"/>
<dbReference type="RefSeq" id="WP_166655533.1">
    <property type="nucleotide sequence ID" value="NZ_SNYN01000040.1"/>
</dbReference>
<dbReference type="PROSITE" id="PS50011">
    <property type="entry name" value="PROTEIN_KINASE_DOM"/>
    <property type="match status" value="1"/>
</dbReference>
<dbReference type="EC" id="2.7.11.1" evidence="1"/>
<protein>
    <recommendedName>
        <fullName evidence="1">non-specific serine/threonine protein kinase</fullName>
        <ecNumber evidence="1">2.7.11.1</ecNumber>
    </recommendedName>
</protein>
<dbReference type="PANTHER" id="PTHR43289:SF6">
    <property type="entry name" value="SERINE_THREONINE-PROTEIN KINASE NEKL-3"/>
    <property type="match status" value="1"/>
</dbReference>
<comment type="caution">
    <text evidence="10">The sequence shown here is derived from an EMBL/GenBank/DDBJ whole genome shotgun (WGS) entry which is preliminary data.</text>
</comment>
<dbReference type="CDD" id="cd14014">
    <property type="entry name" value="STKc_PknB_like"/>
    <property type="match status" value="1"/>
</dbReference>
<evidence type="ECO:0000313" key="11">
    <source>
        <dbReference type="Proteomes" id="UP000295281"/>
    </source>
</evidence>
<keyword evidence="4 7" id="KW-0547">Nucleotide-binding</keyword>
<sequence length="391" mass="42348">MGDYPPTDSARLIADRYELRGRLGQGGMGAVWRAWDRKLRRVVAVKEILLPDQMGERERAERHARVLREARAAARISHPGVVTIHDLVDSGDHPWVVMDHVPGESLRERMASRGTIPVGLALDLADTLLAALGVAHEAGVIHRDIKPGNIMLGHDDQAVLTDFGIATISEATVVTETGGLLGSLEYMAPERLADEDDTPASDLWSLGVTLYAALEGRSPFHRKNSSSVLHALVNAPVPAPRNAGPLAPVISGLLRRDVNGRMGVEEARSLVERARAGRGASVAGAPTPTGDAVPAEPDTARREIMELRAEAERNIRQMRDATERDCQRVLANAERQAREQAGRIVADAEAEADRITGEARREVEALTRRYDDVRSRLQQLRGVLGGGGTPA</sequence>
<evidence type="ECO:0000256" key="2">
    <source>
        <dbReference type="ARBA" id="ARBA00022527"/>
    </source>
</evidence>
<dbReference type="InterPro" id="IPR017441">
    <property type="entry name" value="Protein_kinase_ATP_BS"/>
</dbReference>
<dbReference type="Pfam" id="PF00069">
    <property type="entry name" value="Pkinase"/>
    <property type="match status" value="1"/>
</dbReference>
<dbReference type="SUPFAM" id="SSF56112">
    <property type="entry name" value="Protein kinase-like (PK-like)"/>
    <property type="match status" value="1"/>
</dbReference>
<dbReference type="InterPro" id="IPR008271">
    <property type="entry name" value="Ser/Thr_kinase_AS"/>
</dbReference>